<dbReference type="PANTHER" id="PTHR10996">
    <property type="entry name" value="2-HYDROXYACID DEHYDROGENASE-RELATED"/>
    <property type="match status" value="1"/>
</dbReference>
<dbReference type="SUPFAM" id="SSF51735">
    <property type="entry name" value="NAD(P)-binding Rossmann-fold domains"/>
    <property type="match status" value="1"/>
</dbReference>
<dbReference type="GO" id="GO:0051287">
    <property type="term" value="F:NAD binding"/>
    <property type="evidence" value="ECO:0007669"/>
    <property type="project" value="InterPro"/>
</dbReference>
<organism evidence="5 6">
    <name type="scientific">Naematelia encephala</name>
    <dbReference type="NCBI Taxonomy" id="71784"/>
    <lineage>
        <taxon>Eukaryota</taxon>
        <taxon>Fungi</taxon>
        <taxon>Dikarya</taxon>
        <taxon>Basidiomycota</taxon>
        <taxon>Agaricomycotina</taxon>
        <taxon>Tremellomycetes</taxon>
        <taxon>Tremellales</taxon>
        <taxon>Naemateliaceae</taxon>
        <taxon>Naematelia</taxon>
    </lineage>
</organism>
<dbReference type="PROSITE" id="PS00670">
    <property type="entry name" value="D_2_HYDROXYACID_DH_2"/>
    <property type="match status" value="1"/>
</dbReference>
<evidence type="ECO:0000313" key="5">
    <source>
        <dbReference type="EMBL" id="ORY33066.1"/>
    </source>
</evidence>
<keyword evidence="1 2" id="KW-0560">Oxidoreductase</keyword>
<gene>
    <name evidence="5" type="ORF">BCR39DRAFT_521010</name>
</gene>
<dbReference type="InterPro" id="IPR036291">
    <property type="entry name" value="NAD(P)-bd_dom_sf"/>
</dbReference>
<dbReference type="GO" id="GO:0005829">
    <property type="term" value="C:cytosol"/>
    <property type="evidence" value="ECO:0007669"/>
    <property type="project" value="TreeGrafter"/>
</dbReference>
<keyword evidence="6" id="KW-1185">Reference proteome</keyword>
<evidence type="ECO:0000259" key="4">
    <source>
        <dbReference type="Pfam" id="PF02826"/>
    </source>
</evidence>
<sequence>MSSFLPTPPAEGSTPANLSTVYLPSPFHPKAETYAETRFARVLRPGQDGLTADDCLAQADGILLRIANMGKTELDKATKCRIICRNGTGTDMIDLAVCKERGIAVTNRPGGNAKAVAELTLTLTLSVLRRVKELDYRICSGEIVPSIRALAPGLHGKTVGLIGMGDIAYEFALLLQPFGIRLLVFSPSSPESRWRIQDNRYPVTVQHERVSTLEEFLRQSDVVSIHCPLTPGTRGLLGDKEMGWMKEDAVVINTARGGIIDEEALARALKEGKLGGAGLDVFEIEPAHAGTLGELGKMPNVICLPHLGGSTDSVTLDGCVDAVNWLADYLDGKSVPHRVV</sequence>
<evidence type="ECO:0000313" key="6">
    <source>
        <dbReference type="Proteomes" id="UP000193986"/>
    </source>
</evidence>
<dbReference type="EMBL" id="MCFC01000007">
    <property type="protein sequence ID" value="ORY33066.1"/>
    <property type="molecule type" value="Genomic_DNA"/>
</dbReference>
<dbReference type="InterPro" id="IPR006139">
    <property type="entry name" value="D-isomer_2_OHA_DH_cat_dom"/>
</dbReference>
<evidence type="ECO:0000259" key="3">
    <source>
        <dbReference type="Pfam" id="PF00389"/>
    </source>
</evidence>
<dbReference type="SUPFAM" id="SSF52283">
    <property type="entry name" value="Formate/glycerate dehydrogenase catalytic domain-like"/>
    <property type="match status" value="1"/>
</dbReference>
<dbReference type="Pfam" id="PF02826">
    <property type="entry name" value="2-Hacid_dh_C"/>
    <property type="match status" value="1"/>
</dbReference>
<feature type="domain" description="D-isomer specific 2-hydroxyacid dehydrogenase catalytic" evidence="3">
    <location>
        <begin position="54"/>
        <end position="339"/>
    </location>
</feature>
<dbReference type="OrthoDB" id="298012at2759"/>
<dbReference type="InterPro" id="IPR050223">
    <property type="entry name" value="D-isomer_2-hydroxyacid_DH"/>
</dbReference>
<dbReference type="STRING" id="71784.A0A1Y2BED7"/>
<dbReference type="InterPro" id="IPR029753">
    <property type="entry name" value="D-isomer_DH_CS"/>
</dbReference>
<protein>
    <submittedName>
        <fullName evidence="5">Putative phosphoglycerate dehydrogenase</fullName>
    </submittedName>
</protein>
<dbReference type="GO" id="GO:0016618">
    <property type="term" value="F:hydroxypyruvate reductase [NAD(P)H] activity"/>
    <property type="evidence" value="ECO:0007669"/>
    <property type="project" value="TreeGrafter"/>
</dbReference>
<dbReference type="InterPro" id="IPR006140">
    <property type="entry name" value="D-isomer_DH_NAD-bd"/>
</dbReference>
<comment type="similarity">
    <text evidence="2">Belongs to the D-isomer specific 2-hydroxyacid dehydrogenase family.</text>
</comment>
<dbReference type="Gene3D" id="3.40.50.720">
    <property type="entry name" value="NAD(P)-binding Rossmann-like Domain"/>
    <property type="match status" value="2"/>
</dbReference>
<dbReference type="GO" id="GO:0030267">
    <property type="term" value="F:glyoxylate reductase (NADPH) activity"/>
    <property type="evidence" value="ECO:0007669"/>
    <property type="project" value="TreeGrafter"/>
</dbReference>
<dbReference type="InParanoid" id="A0A1Y2BED7"/>
<feature type="domain" description="D-isomer specific 2-hydroxyacid dehydrogenase NAD-binding" evidence="4">
    <location>
        <begin position="122"/>
        <end position="308"/>
    </location>
</feature>
<evidence type="ECO:0000256" key="2">
    <source>
        <dbReference type="RuleBase" id="RU003719"/>
    </source>
</evidence>
<dbReference type="Proteomes" id="UP000193986">
    <property type="component" value="Unassembled WGS sequence"/>
</dbReference>
<dbReference type="PANTHER" id="PTHR10996:SF264">
    <property type="entry name" value="HYPOTHETICAL D-ISOMER SPECIFIC 2-HYDROXYACID DEHYDROGENASE (EUROFUNG)"/>
    <property type="match status" value="1"/>
</dbReference>
<evidence type="ECO:0000256" key="1">
    <source>
        <dbReference type="ARBA" id="ARBA00023002"/>
    </source>
</evidence>
<accession>A0A1Y2BED7</accession>
<name>A0A1Y2BED7_9TREE</name>
<dbReference type="Pfam" id="PF00389">
    <property type="entry name" value="2-Hacid_dh"/>
    <property type="match status" value="1"/>
</dbReference>
<proteinExistence type="inferred from homology"/>
<reference evidence="5 6" key="1">
    <citation type="submission" date="2016-07" db="EMBL/GenBank/DDBJ databases">
        <title>Pervasive Adenine N6-methylation of Active Genes in Fungi.</title>
        <authorList>
            <consortium name="DOE Joint Genome Institute"/>
            <person name="Mondo S.J."/>
            <person name="Dannebaum R.O."/>
            <person name="Kuo R.C."/>
            <person name="Labutti K."/>
            <person name="Haridas S."/>
            <person name="Kuo A."/>
            <person name="Salamov A."/>
            <person name="Ahrendt S.R."/>
            <person name="Lipzen A."/>
            <person name="Sullivan W."/>
            <person name="Andreopoulos W.B."/>
            <person name="Clum A."/>
            <person name="Lindquist E."/>
            <person name="Daum C."/>
            <person name="Ramamoorthy G.K."/>
            <person name="Gryganskyi A."/>
            <person name="Culley D."/>
            <person name="Magnuson J.K."/>
            <person name="James T.Y."/>
            <person name="O'Malley M.A."/>
            <person name="Stajich J.E."/>
            <person name="Spatafora J.W."/>
            <person name="Visel A."/>
            <person name="Grigoriev I.V."/>
        </authorList>
    </citation>
    <scope>NUCLEOTIDE SEQUENCE [LARGE SCALE GENOMIC DNA]</scope>
    <source>
        <strain evidence="5 6">68-887.2</strain>
    </source>
</reference>
<comment type="caution">
    <text evidence="5">The sequence shown here is derived from an EMBL/GenBank/DDBJ whole genome shotgun (WGS) entry which is preliminary data.</text>
</comment>
<dbReference type="AlphaFoldDB" id="A0A1Y2BED7"/>
<dbReference type="PROSITE" id="PS00671">
    <property type="entry name" value="D_2_HYDROXYACID_DH_3"/>
    <property type="match status" value="1"/>
</dbReference>